<sequence>MGSLRHRHGWELHPAVRAERRSAGERAIERAGDVLGSWVLVASLPILVALGIAVAVWHDRAQGPVALLTLGLSGLMVCDLQLVLLQARRANRMAAQVALYDLEWDRRRAAAVDELRDDMGRLHADLARLSALVETTRTPQATRGDGGRRDVETERSEEHVGPPSSGGGRGRT</sequence>
<feature type="transmembrane region" description="Helical" evidence="2">
    <location>
        <begin position="63"/>
        <end position="85"/>
    </location>
</feature>
<dbReference type="Proteomes" id="UP000314616">
    <property type="component" value="Chromosome"/>
</dbReference>
<feature type="region of interest" description="Disordered" evidence="1">
    <location>
        <begin position="135"/>
        <end position="172"/>
    </location>
</feature>
<keyword evidence="2" id="KW-0472">Membrane</keyword>
<evidence type="ECO:0000256" key="1">
    <source>
        <dbReference type="SAM" id="MobiDB-lite"/>
    </source>
</evidence>
<keyword evidence="2" id="KW-0812">Transmembrane</keyword>
<protein>
    <recommendedName>
        <fullName evidence="5">DUF1003 domain-containing protein</fullName>
    </recommendedName>
</protein>
<feature type="compositionally biased region" description="Basic and acidic residues" evidence="1">
    <location>
        <begin position="145"/>
        <end position="160"/>
    </location>
</feature>
<name>A0A5B8C791_9MICO</name>
<organism evidence="3 4">
    <name type="scientific">Georgenia yuyongxinii</name>
    <dbReference type="NCBI Taxonomy" id="2589797"/>
    <lineage>
        <taxon>Bacteria</taxon>
        <taxon>Bacillati</taxon>
        <taxon>Actinomycetota</taxon>
        <taxon>Actinomycetes</taxon>
        <taxon>Micrococcales</taxon>
        <taxon>Bogoriellaceae</taxon>
        <taxon>Georgenia</taxon>
    </lineage>
</organism>
<keyword evidence="2" id="KW-1133">Transmembrane helix</keyword>
<accession>A0A5B8C791</accession>
<dbReference type="OrthoDB" id="3825435at2"/>
<gene>
    <name evidence="3" type="ORF">FE374_03370</name>
</gene>
<reference evidence="3 4" key="1">
    <citation type="submission" date="2019-05" db="EMBL/GenBank/DDBJ databases">
        <title>Georgenia *** sp. nov., and Georgenia *** sp. nov., isolated from the intestinal contents of plateau pika (Ochotona curzoniae) in the Qinghai-Tibet plateau of China.</title>
        <authorList>
            <person name="Tian Z."/>
        </authorList>
    </citation>
    <scope>NUCLEOTIDE SEQUENCE [LARGE SCALE GENOMIC DNA]</scope>
    <source>
        <strain evidence="3 4">Z443</strain>
    </source>
</reference>
<evidence type="ECO:0000313" key="3">
    <source>
        <dbReference type="EMBL" id="QDC23796.1"/>
    </source>
</evidence>
<evidence type="ECO:0008006" key="5">
    <source>
        <dbReference type="Google" id="ProtNLM"/>
    </source>
</evidence>
<dbReference type="RefSeq" id="WP_139927238.1">
    <property type="nucleotide sequence ID" value="NZ_CP040915.1"/>
</dbReference>
<feature type="transmembrane region" description="Helical" evidence="2">
    <location>
        <begin position="35"/>
        <end position="57"/>
    </location>
</feature>
<proteinExistence type="predicted"/>
<dbReference type="KEGG" id="gyu:FE374_03370"/>
<dbReference type="EMBL" id="CP040915">
    <property type="protein sequence ID" value="QDC23796.1"/>
    <property type="molecule type" value="Genomic_DNA"/>
</dbReference>
<evidence type="ECO:0000313" key="4">
    <source>
        <dbReference type="Proteomes" id="UP000314616"/>
    </source>
</evidence>
<evidence type="ECO:0000256" key="2">
    <source>
        <dbReference type="SAM" id="Phobius"/>
    </source>
</evidence>
<dbReference type="AlphaFoldDB" id="A0A5B8C791"/>